<dbReference type="InterPro" id="IPR008884">
    <property type="entry name" value="TylF_MeTrfase"/>
</dbReference>
<proteinExistence type="predicted"/>
<sequence length="1069" mass="118467">MRDMPFVRHRLSFDIDDLSEGLRVAGALFSRGRRLEAFDLFEQLLEIWPDSHVEILATCHDCYCAMKDRSRFALYQSRHFDFPITPGDAVLDIGSGHIPFPLATHLADLSLSDGSVGRGGRAFARREGLPVAECPVEKMPFADGQFDFAYCSHVLEHATDPQRACRELMRVARRGYIETPSRGKDLFLNSAGVSNHLWAVENVHGTLVFTEYADADREGMRSDILMDMHVSPRTPREKAFSALIYLRAPLVNTMFMWDGGFDVEVRRRKVHAVAEKVAPGPSRTAPASAHPATPRVSGKSAPAQVAEGRRESGDASRPLVIAQVHTFYPTYLEWFYSRAPALARASHAAQIRALVDDGFSGIHMLAPHLGELGYEGHLFVANDPLSQAAWMRERGLPLPEGPDWVHVIARMQLEELRPDILYLTEPITFDGRFVRSLSFTPKLVLGWRAADIPQGTDWGGFDVMLSSLSRLREEAVRLGAAHAEEFSPGFPEFLAQATQGTPQETDVVFCGQWTLGQHRRRNALLSALGRAADAPSGGFSCALHLSGDLHAIPADLQPYVHGPLYGVAMHRALASGRIAFDGRGRIGIPDGSRMRDLAGRESANMRIFEATGSGAFLLTEHFDNLSRYFEVGREIETFRDERELVDKVRYYLAHADEREAIARRGRERCLAEHSMSAKARLFDTIVRRHLAARRDDAKGAELPHSAPRNPEESVSMQPVIKRLEASFDAMRGILNGFDHSSPAAKQLIDANIRPFLGDVVGVSTGMVAAGDNAGALRLTSRAKSLRVPVPGMDFVRARAFIGLRDAPSAVEALKEELRYFPDNAQAREMLAQLRRHGFGGVGAGHEGEFAELLAAVKPYTMVPEARLQSLYRLARRICEEDVPGNFVECGVAAGGSSALIASVIRRYSRRERVLYSFDSFEGMPEPTADDVHEGVHAEDTGWGTGTCAAPEDSLREICAKLGVADIVRPVKGLFGDTLPLMRGEIGSIAFLHMDGDWYESTRDILVNLYDLVHPQGLVQADDYGFWNGCSKALHEYERERCIRFDLHPIDRDGVWFARAETRSAEEIAR</sequence>
<evidence type="ECO:0000259" key="3">
    <source>
        <dbReference type="Pfam" id="PF13524"/>
    </source>
</evidence>
<keyword evidence="4" id="KW-0489">Methyltransferase</keyword>
<comment type="caution">
    <text evidence="4">The sequence shown here is derived from an EMBL/GenBank/DDBJ whole genome shotgun (WGS) entry which is preliminary data.</text>
</comment>
<dbReference type="InterPro" id="IPR029063">
    <property type="entry name" value="SAM-dependent_MTases_sf"/>
</dbReference>
<feature type="region of interest" description="Disordered" evidence="1">
    <location>
        <begin position="276"/>
        <end position="312"/>
    </location>
</feature>
<organism evidence="4 5">
    <name type="scientific">Desulfobaculum xiamenense</name>
    <dbReference type="NCBI Taxonomy" id="995050"/>
    <lineage>
        <taxon>Bacteria</taxon>
        <taxon>Pseudomonadati</taxon>
        <taxon>Thermodesulfobacteriota</taxon>
        <taxon>Desulfovibrionia</taxon>
        <taxon>Desulfovibrionales</taxon>
        <taxon>Desulfovibrionaceae</taxon>
        <taxon>Desulfobaculum</taxon>
    </lineage>
</organism>
<dbReference type="GO" id="GO:0032259">
    <property type="term" value="P:methylation"/>
    <property type="evidence" value="ECO:0007669"/>
    <property type="project" value="UniProtKB-KW"/>
</dbReference>
<dbReference type="RefSeq" id="WP_167940161.1">
    <property type="nucleotide sequence ID" value="NZ_JAATJA010000001.1"/>
</dbReference>
<dbReference type="Proteomes" id="UP000580856">
    <property type="component" value="Unassembled WGS sequence"/>
</dbReference>
<accession>A0A846QPD1</accession>
<dbReference type="PANTHER" id="PTHR40036:SF1">
    <property type="entry name" value="MACROCIN O-METHYLTRANSFERASE"/>
    <property type="match status" value="1"/>
</dbReference>
<dbReference type="SUPFAM" id="SSF53335">
    <property type="entry name" value="S-adenosyl-L-methionine-dependent methyltransferases"/>
    <property type="match status" value="2"/>
</dbReference>
<evidence type="ECO:0000313" key="4">
    <source>
        <dbReference type="EMBL" id="NJB67074.1"/>
    </source>
</evidence>
<gene>
    <name evidence="4" type="ORF">GGQ74_000714</name>
</gene>
<dbReference type="InterPro" id="IPR055259">
    <property type="entry name" value="YkvP/CgeB_Glyco_trans-like"/>
</dbReference>
<feature type="domain" description="Methyltransferase type 11" evidence="2">
    <location>
        <begin position="94"/>
        <end position="175"/>
    </location>
</feature>
<protein>
    <submittedName>
        <fullName evidence="4">SAM-dependent methyltransferase/predicted O-methyltransferase YrrM</fullName>
    </submittedName>
</protein>
<evidence type="ECO:0000313" key="5">
    <source>
        <dbReference type="Proteomes" id="UP000580856"/>
    </source>
</evidence>
<dbReference type="Gene3D" id="3.40.50.150">
    <property type="entry name" value="Vaccinia Virus protein VP39"/>
    <property type="match status" value="2"/>
</dbReference>
<dbReference type="Pfam" id="PF05711">
    <property type="entry name" value="TylF"/>
    <property type="match status" value="1"/>
</dbReference>
<dbReference type="PANTHER" id="PTHR40036">
    <property type="entry name" value="MACROCIN O-METHYLTRANSFERASE"/>
    <property type="match status" value="1"/>
</dbReference>
<evidence type="ECO:0000256" key="1">
    <source>
        <dbReference type="SAM" id="MobiDB-lite"/>
    </source>
</evidence>
<evidence type="ECO:0000259" key="2">
    <source>
        <dbReference type="Pfam" id="PF08241"/>
    </source>
</evidence>
<dbReference type="AlphaFoldDB" id="A0A846QPD1"/>
<feature type="region of interest" description="Disordered" evidence="1">
    <location>
        <begin position="696"/>
        <end position="716"/>
    </location>
</feature>
<name>A0A846QPD1_9BACT</name>
<reference evidence="4 5" key="1">
    <citation type="submission" date="2020-03" db="EMBL/GenBank/DDBJ databases">
        <title>Genomic Encyclopedia of Type Strains, Phase IV (KMG-IV): sequencing the most valuable type-strain genomes for metagenomic binning, comparative biology and taxonomic classification.</title>
        <authorList>
            <person name="Goeker M."/>
        </authorList>
    </citation>
    <scope>NUCLEOTIDE SEQUENCE [LARGE SCALE GENOMIC DNA]</scope>
    <source>
        <strain evidence="4 5">DSM 24233</strain>
    </source>
</reference>
<keyword evidence="5" id="KW-1185">Reference proteome</keyword>
<dbReference type="Pfam" id="PF08241">
    <property type="entry name" value="Methyltransf_11"/>
    <property type="match status" value="1"/>
</dbReference>
<feature type="domain" description="Spore protein YkvP/CgeB glycosyl transferase-like" evidence="3">
    <location>
        <begin position="557"/>
        <end position="680"/>
    </location>
</feature>
<dbReference type="GO" id="GO:0008757">
    <property type="term" value="F:S-adenosylmethionine-dependent methyltransferase activity"/>
    <property type="evidence" value="ECO:0007669"/>
    <property type="project" value="InterPro"/>
</dbReference>
<dbReference type="InterPro" id="IPR013216">
    <property type="entry name" value="Methyltransf_11"/>
</dbReference>
<dbReference type="EMBL" id="JAATJA010000001">
    <property type="protein sequence ID" value="NJB67074.1"/>
    <property type="molecule type" value="Genomic_DNA"/>
</dbReference>
<keyword evidence="4" id="KW-0808">Transferase</keyword>
<dbReference type="Pfam" id="PF13524">
    <property type="entry name" value="Glyco_trans_1_2"/>
    <property type="match status" value="1"/>
</dbReference>